<dbReference type="Gene3D" id="3.10.105.10">
    <property type="entry name" value="Dipeptide-binding Protein, Domain 3"/>
    <property type="match status" value="1"/>
</dbReference>
<keyword evidence="1" id="KW-0732">Signal</keyword>
<gene>
    <name evidence="3" type="ORF">Psuf_084280</name>
</gene>
<dbReference type="GO" id="GO:0015833">
    <property type="term" value="P:peptide transport"/>
    <property type="evidence" value="ECO:0007669"/>
    <property type="project" value="TreeGrafter"/>
</dbReference>
<dbReference type="Pfam" id="PF00496">
    <property type="entry name" value="SBP_bac_5"/>
    <property type="match status" value="1"/>
</dbReference>
<evidence type="ECO:0000313" key="3">
    <source>
        <dbReference type="EMBL" id="BCB91115.1"/>
    </source>
</evidence>
<dbReference type="GO" id="GO:0042597">
    <property type="term" value="C:periplasmic space"/>
    <property type="evidence" value="ECO:0007669"/>
    <property type="project" value="UniProtKB-ARBA"/>
</dbReference>
<evidence type="ECO:0000259" key="2">
    <source>
        <dbReference type="Pfam" id="PF00496"/>
    </source>
</evidence>
<dbReference type="KEGG" id="psuu:Psuf_084280"/>
<feature type="domain" description="Solute-binding protein family 5" evidence="2">
    <location>
        <begin position="84"/>
        <end position="431"/>
    </location>
</feature>
<accession>A0A6F8YY68</accession>
<reference evidence="3 4" key="2">
    <citation type="submission" date="2020-03" db="EMBL/GenBank/DDBJ databases">
        <authorList>
            <person name="Ichikawa N."/>
            <person name="Kimura A."/>
            <person name="Kitahashi Y."/>
            <person name="Uohara A."/>
        </authorList>
    </citation>
    <scope>NUCLEOTIDE SEQUENCE [LARGE SCALE GENOMIC DNA]</scope>
    <source>
        <strain evidence="3 4">NBRC 105367</strain>
    </source>
</reference>
<dbReference type="Gene3D" id="3.90.76.10">
    <property type="entry name" value="Dipeptide-binding Protein, Domain 1"/>
    <property type="match status" value="1"/>
</dbReference>
<dbReference type="SUPFAM" id="SSF53850">
    <property type="entry name" value="Periplasmic binding protein-like II"/>
    <property type="match status" value="1"/>
</dbReference>
<sequence length="513" mass="54003">MRSVARTTPRWAAATLAIGLVAGCGGTSGDGARGGAGADQTAIFKYGIPGNPTSLDPRRSGPLDPIFLNNFYDSLVRRMPNGDLKPGLATEWKFTPDAKALEFTLRTGVTFQDGAAFDANAVQANIEAAKKPPSVLAGALSAVSSVDVVSPTQVRLNLSVPGGHLVNTLAGEAGMMISPAKLDSEDLKANPAGTGPYKLASIADGKLSLRPWEGYWNKAAIRNGGIDMTVYSDESTRLRALRSGQSDGTTITPAQINEAKSAGLTIITGPNTTFNGILLNTSQSEFGNPKVRLAMSHAIDRKAISDSLYAGACVPSVQPYQQNFWAYNPALAYQDSYYDEAKAKALLAEAGLPGGFEFEMLVGPNTSYQQLGQAIQGQLEKVGIRMKLTVVEFTQMTSVRRTGKFAATVALVQAGRPDPSQFIADFYTTGGLYNPGGFNLPGVGELLTQSRTSDDPAARAKPTQEIVAKVLEAGPPVIPVCGVAYVAAFRQGVAGLEVPVNGDYDFSSITVGR</sequence>
<proteinExistence type="predicted"/>
<dbReference type="PIRSF" id="PIRSF002741">
    <property type="entry name" value="MppA"/>
    <property type="match status" value="1"/>
</dbReference>
<evidence type="ECO:0000256" key="1">
    <source>
        <dbReference type="ARBA" id="ARBA00022729"/>
    </source>
</evidence>
<dbReference type="EMBL" id="AP022871">
    <property type="protein sequence ID" value="BCB91115.1"/>
    <property type="molecule type" value="Genomic_DNA"/>
</dbReference>
<name>A0A6F8YY68_9ACTN</name>
<dbReference type="GO" id="GO:1904680">
    <property type="term" value="F:peptide transmembrane transporter activity"/>
    <property type="evidence" value="ECO:0007669"/>
    <property type="project" value="TreeGrafter"/>
</dbReference>
<protein>
    <submittedName>
        <fullName evidence="3">ABC transporter substrate-binding protein</fullName>
    </submittedName>
</protein>
<reference evidence="3 4" key="1">
    <citation type="submission" date="2020-03" db="EMBL/GenBank/DDBJ databases">
        <title>Whole genome shotgun sequence of Phytohabitans suffuscus NBRC 105367.</title>
        <authorList>
            <person name="Komaki H."/>
            <person name="Tamura T."/>
        </authorList>
    </citation>
    <scope>NUCLEOTIDE SEQUENCE [LARGE SCALE GENOMIC DNA]</scope>
    <source>
        <strain evidence="3 4">NBRC 105367</strain>
    </source>
</reference>
<evidence type="ECO:0000313" key="4">
    <source>
        <dbReference type="Proteomes" id="UP000503011"/>
    </source>
</evidence>
<keyword evidence="4" id="KW-1185">Reference proteome</keyword>
<dbReference type="InterPro" id="IPR000914">
    <property type="entry name" value="SBP_5_dom"/>
</dbReference>
<dbReference type="Gene3D" id="3.40.190.10">
    <property type="entry name" value="Periplasmic binding protein-like II"/>
    <property type="match status" value="1"/>
</dbReference>
<dbReference type="GO" id="GO:0043190">
    <property type="term" value="C:ATP-binding cassette (ABC) transporter complex"/>
    <property type="evidence" value="ECO:0007669"/>
    <property type="project" value="InterPro"/>
</dbReference>
<dbReference type="AlphaFoldDB" id="A0A6F8YY68"/>
<dbReference type="InterPro" id="IPR030678">
    <property type="entry name" value="Peptide/Ni-bd"/>
</dbReference>
<dbReference type="PROSITE" id="PS51257">
    <property type="entry name" value="PROKAR_LIPOPROTEIN"/>
    <property type="match status" value="1"/>
</dbReference>
<dbReference type="InterPro" id="IPR039424">
    <property type="entry name" value="SBP_5"/>
</dbReference>
<dbReference type="Proteomes" id="UP000503011">
    <property type="component" value="Chromosome"/>
</dbReference>
<organism evidence="3 4">
    <name type="scientific">Phytohabitans suffuscus</name>
    <dbReference type="NCBI Taxonomy" id="624315"/>
    <lineage>
        <taxon>Bacteria</taxon>
        <taxon>Bacillati</taxon>
        <taxon>Actinomycetota</taxon>
        <taxon>Actinomycetes</taxon>
        <taxon>Micromonosporales</taxon>
        <taxon>Micromonosporaceae</taxon>
    </lineage>
</organism>
<dbReference type="PANTHER" id="PTHR30290:SF38">
    <property type="entry name" value="D,D-DIPEPTIDE-BINDING PERIPLASMIC PROTEIN DDPA-RELATED"/>
    <property type="match status" value="1"/>
</dbReference>
<dbReference type="PANTHER" id="PTHR30290">
    <property type="entry name" value="PERIPLASMIC BINDING COMPONENT OF ABC TRANSPORTER"/>
    <property type="match status" value="1"/>
</dbReference>